<gene>
    <name evidence="3" type="ORF">QTG54_005537</name>
</gene>
<name>A0AAD9DFJ0_9STRA</name>
<dbReference type="PANTHER" id="PTHR43642">
    <property type="entry name" value="HYBRID SIGNAL TRANSDUCTION HISTIDINE KINASE G"/>
    <property type="match status" value="1"/>
</dbReference>
<feature type="domain" description="Orc1-like AAA ATPase" evidence="2">
    <location>
        <begin position="284"/>
        <end position="486"/>
    </location>
</feature>
<dbReference type="InterPro" id="IPR027417">
    <property type="entry name" value="P-loop_NTPase"/>
</dbReference>
<keyword evidence="4" id="KW-1185">Reference proteome</keyword>
<accession>A0AAD9DFJ0</accession>
<protein>
    <submittedName>
        <fullName evidence="3">AAA ATPase</fullName>
    </submittedName>
</protein>
<dbReference type="Proteomes" id="UP001224775">
    <property type="component" value="Unassembled WGS sequence"/>
</dbReference>
<dbReference type="InterPro" id="IPR011990">
    <property type="entry name" value="TPR-like_helical_dom_sf"/>
</dbReference>
<evidence type="ECO:0000259" key="2">
    <source>
        <dbReference type="Pfam" id="PF13191"/>
    </source>
</evidence>
<dbReference type="SUPFAM" id="SSF52540">
    <property type="entry name" value="P-loop containing nucleoside triphosphate hydrolases"/>
    <property type="match status" value="1"/>
</dbReference>
<sequence length="1294" mass="146379">MTTSISLHQWLSFLTLLERRKNEACREQNGDTNNNFVKKKEAVQLEYIETAVSVALLLVQSLIGSTSSLDAQQITIDNFTIVIDDTGDAKLLLLLLNLEENPENENLQRIVESVSHLEFTPSIRNDSSAHAGGERQQSDNHVLREVGTVLHQLFCRAIKPPIVSIDNVSSPDDGDSDEDHKDDIEQPGAEKGRTKHSLRVAQKMLRKASISSFDEHLLSYGVPRNLCRLIVDLIRWEGENEETKFRSIEEVAEELIQIISKPNLFLYDSEATGSTGQLSFGSTLYGRRNEATSFLRAATLVSLDMIETHSKQLVLVEGLSGAGKSHFVASLIRSSSEFGWIYIHAKFDPQSQPLSVVTSAFNRFFMNILANRSEQEYVARVISSLQRNLSSSAIVSLCRLLPSTRILFPSVLRRVVSDEDLSAQSGVVVDDEFASGSQMSRRRLHFLFQKLINAVCSDQRRLALFFDDLQWADDRCMELLSALMMERDHLQELDDDDNDDTHCLFVGSFRSNETNDNLLSHFDNFEQSASVNVTKVELGGLTKVESNNMISEVLRLPTRLTSPLNEVVQRKTTGNPFHIITFMHSLVKDSILNYSLSDHRWVWDIEAVKSTSIDKTVLDLLARKFALLPDNSMDALKVLSCLGPKVDDALMKHLYTSPESRNEFIACLDLAVGENILEKNGDSAYSFVHDMLKQLAYAVMSEEEKGKNHFWIGMQLIAHGNAETDEFNATNFSIVDQINAAKSCGVTEEALHIKFAELNLRAGKISIDVSDFQCAFSYMKAGVSFLKGWQNGQYYDLSLQLHESAALVSYINTDIGLMQSYLKILFENAKCFEDRLHGYLVMIQSMISVQKQGDAMRKIIFILEELGESISIDVNHKDAYEEVASTKSLLDGRSVEDVINGKRMTDKKLRWTLKFLNLLCHVLYPASKPQALCMTACRVVKLSVEHGFCSDSAEGLQIYGFGVWNFSNDVEECLKWNRGAKRLVESLGAKHMIPRVTMNLNTASYWNEPLQAKIESLKETHRELVMVGDKDNLLLNGVHFVRRSLLCGRNLLTAERECAALLNEIHQLRQMNGLLPMISNHLSILKLIGSNYDSEQQLNEPLFHLLGNSEIKCQDGLLEHALSNGLNGFAQHCYFDRLLHAFWSKNYEEAAHYAEKYSECHQFRHFPDMFQTFYLGITALENEDAGKKALSKYQTWVKHSDWNWENKMLLLEAESHACEGELEMAKSKFHASIDSAQRHRFVHEEGLASELLGMLYEENGNKEEAIQQYSHARSCYQKWGAFALADRLYKSTAN</sequence>
<feature type="compositionally biased region" description="Basic and acidic residues" evidence="1">
    <location>
        <begin position="178"/>
        <end position="192"/>
    </location>
</feature>
<dbReference type="Pfam" id="PF13191">
    <property type="entry name" value="AAA_16"/>
    <property type="match status" value="1"/>
</dbReference>
<feature type="region of interest" description="Disordered" evidence="1">
    <location>
        <begin position="165"/>
        <end position="197"/>
    </location>
</feature>
<dbReference type="InterPro" id="IPR053159">
    <property type="entry name" value="Hybrid_Histidine_Kinase"/>
</dbReference>
<dbReference type="EMBL" id="JATAAI010000008">
    <property type="protein sequence ID" value="KAK1743940.1"/>
    <property type="molecule type" value="Genomic_DNA"/>
</dbReference>
<evidence type="ECO:0000313" key="4">
    <source>
        <dbReference type="Proteomes" id="UP001224775"/>
    </source>
</evidence>
<evidence type="ECO:0000313" key="3">
    <source>
        <dbReference type="EMBL" id="KAK1743940.1"/>
    </source>
</evidence>
<organism evidence="3 4">
    <name type="scientific">Skeletonema marinoi</name>
    <dbReference type="NCBI Taxonomy" id="267567"/>
    <lineage>
        <taxon>Eukaryota</taxon>
        <taxon>Sar</taxon>
        <taxon>Stramenopiles</taxon>
        <taxon>Ochrophyta</taxon>
        <taxon>Bacillariophyta</taxon>
        <taxon>Coscinodiscophyceae</taxon>
        <taxon>Thalassiosirophycidae</taxon>
        <taxon>Thalassiosirales</taxon>
        <taxon>Skeletonemataceae</taxon>
        <taxon>Skeletonema</taxon>
        <taxon>Skeletonema marinoi-dohrnii complex</taxon>
    </lineage>
</organism>
<reference evidence="3" key="1">
    <citation type="submission" date="2023-06" db="EMBL/GenBank/DDBJ databases">
        <title>Survivors Of The Sea: Transcriptome response of Skeletonema marinoi to long-term dormancy.</title>
        <authorList>
            <person name="Pinder M.I.M."/>
            <person name="Kourtchenko O."/>
            <person name="Robertson E.K."/>
            <person name="Larsson T."/>
            <person name="Maumus F."/>
            <person name="Osuna-Cruz C.M."/>
            <person name="Vancaester E."/>
            <person name="Stenow R."/>
            <person name="Vandepoele K."/>
            <person name="Ploug H."/>
            <person name="Bruchert V."/>
            <person name="Godhe A."/>
            <person name="Topel M."/>
        </authorList>
    </citation>
    <scope>NUCLEOTIDE SEQUENCE</scope>
    <source>
        <strain evidence="3">R05AC</strain>
    </source>
</reference>
<proteinExistence type="predicted"/>
<dbReference type="InterPro" id="IPR041664">
    <property type="entry name" value="AAA_16"/>
</dbReference>
<evidence type="ECO:0000256" key="1">
    <source>
        <dbReference type="SAM" id="MobiDB-lite"/>
    </source>
</evidence>
<dbReference type="PANTHER" id="PTHR43642:SF1">
    <property type="entry name" value="HYBRID SIGNAL TRANSDUCTION HISTIDINE KINASE G"/>
    <property type="match status" value="1"/>
</dbReference>
<dbReference type="Gene3D" id="1.25.40.10">
    <property type="entry name" value="Tetratricopeptide repeat domain"/>
    <property type="match status" value="1"/>
</dbReference>
<comment type="caution">
    <text evidence="3">The sequence shown here is derived from an EMBL/GenBank/DDBJ whole genome shotgun (WGS) entry which is preliminary data.</text>
</comment>